<organism evidence="3 4">
    <name type="scientific">Qipengyuania nanhaisediminis</name>
    <dbReference type="NCBI Taxonomy" id="604088"/>
    <lineage>
        <taxon>Bacteria</taxon>
        <taxon>Pseudomonadati</taxon>
        <taxon>Pseudomonadota</taxon>
        <taxon>Alphaproteobacteria</taxon>
        <taxon>Sphingomonadales</taxon>
        <taxon>Erythrobacteraceae</taxon>
        <taxon>Qipengyuania</taxon>
    </lineage>
</organism>
<evidence type="ECO:0000313" key="4">
    <source>
        <dbReference type="Proteomes" id="UP000199331"/>
    </source>
</evidence>
<evidence type="ECO:0000259" key="2">
    <source>
        <dbReference type="Pfam" id="PF04296"/>
    </source>
</evidence>
<reference evidence="4" key="1">
    <citation type="submission" date="2016-10" db="EMBL/GenBank/DDBJ databases">
        <authorList>
            <person name="Varghese N."/>
            <person name="Submissions S."/>
        </authorList>
    </citation>
    <scope>NUCLEOTIDE SEQUENCE [LARGE SCALE GENOMIC DNA]</scope>
    <source>
        <strain evidence="4">CGMCC 1.7715</strain>
    </source>
</reference>
<dbReference type="STRING" id="604088.SAMN04488060_2348"/>
<sequence>MRTPPNERLSPDIAEVSRPRKPEPERRCVLTGETGSRDALVRLAVSPSGLVLPDAQEKAPGRGAWVCSDRAAIEEAFANGKLKSGLSRAFKTGDLEIPENLPAKIEDALTRVFLDRLGLEMRVGALILGTQRIAETARNGGVALLLHASDASEDGRKKLDQAWRVGSDAEGSGMRGWTLPLDRDALSVALGRDNVVHFALADDASAARIRKPLMRLMHYQGLTIPADDGRASTRAEDDTNDTQKRNEQE</sequence>
<accession>A0A1I5PDR7</accession>
<feature type="region of interest" description="Disordered" evidence="1">
    <location>
        <begin position="1"/>
        <end position="33"/>
    </location>
</feature>
<feature type="compositionally biased region" description="Basic and acidic residues" evidence="1">
    <location>
        <begin position="227"/>
        <end position="249"/>
    </location>
</feature>
<dbReference type="Gene3D" id="3.30.1230.10">
    <property type="entry name" value="YlxR-like"/>
    <property type="match status" value="1"/>
</dbReference>
<evidence type="ECO:0000313" key="3">
    <source>
        <dbReference type="EMBL" id="SFP32219.1"/>
    </source>
</evidence>
<dbReference type="Proteomes" id="UP000199331">
    <property type="component" value="Unassembled WGS sequence"/>
</dbReference>
<dbReference type="InterPro" id="IPR029064">
    <property type="entry name" value="Ribosomal_eL30-like_sf"/>
</dbReference>
<dbReference type="RefSeq" id="WP_090481860.1">
    <property type="nucleotide sequence ID" value="NZ_FOWZ01000004.1"/>
</dbReference>
<evidence type="ECO:0000256" key="1">
    <source>
        <dbReference type="SAM" id="MobiDB-lite"/>
    </source>
</evidence>
<dbReference type="InterPro" id="IPR007393">
    <property type="entry name" value="YlxR_dom"/>
</dbReference>
<dbReference type="SUPFAM" id="SSF64376">
    <property type="entry name" value="YlxR-like"/>
    <property type="match status" value="1"/>
</dbReference>
<feature type="domain" description="YlxR" evidence="2">
    <location>
        <begin position="26"/>
        <end position="92"/>
    </location>
</feature>
<dbReference type="SUPFAM" id="SSF55315">
    <property type="entry name" value="L30e-like"/>
    <property type="match status" value="1"/>
</dbReference>
<dbReference type="InterPro" id="IPR037465">
    <property type="entry name" value="YlxR"/>
</dbReference>
<dbReference type="PANTHER" id="PTHR34215:SF1">
    <property type="entry name" value="YLXR DOMAIN-CONTAINING PROTEIN"/>
    <property type="match status" value="1"/>
</dbReference>
<feature type="region of interest" description="Disordered" evidence="1">
    <location>
        <begin position="225"/>
        <end position="249"/>
    </location>
</feature>
<dbReference type="AlphaFoldDB" id="A0A1I5PDR7"/>
<keyword evidence="4" id="KW-1185">Reference proteome</keyword>
<dbReference type="InterPro" id="IPR035931">
    <property type="entry name" value="YlxR-like_sf"/>
</dbReference>
<proteinExistence type="predicted"/>
<dbReference type="Pfam" id="PF04296">
    <property type="entry name" value="YlxR"/>
    <property type="match status" value="1"/>
</dbReference>
<dbReference type="Gene3D" id="3.30.1330.30">
    <property type="match status" value="1"/>
</dbReference>
<protein>
    <recommendedName>
        <fullName evidence="2">YlxR domain-containing protein</fullName>
    </recommendedName>
</protein>
<dbReference type="OrthoDB" id="9799836at2"/>
<feature type="compositionally biased region" description="Basic and acidic residues" evidence="1">
    <location>
        <begin position="15"/>
        <end position="28"/>
    </location>
</feature>
<dbReference type="PANTHER" id="PTHR34215">
    <property type="entry name" value="BLL0784 PROTEIN"/>
    <property type="match status" value="1"/>
</dbReference>
<name>A0A1I5PDR7_9SPHN</name>
<dbReference type="EMBL" id="FOWZ01000004">
    <property type="protein sequence ID" value="SFP32219.1"/>
    <property type="molecule type" value="Genomic_DNA"/>
</dbReference>
<gene>
    <name evidence="3" type="ORF">SAMN04488060_2348</name>
</gene>